<protein>
    <submittedName>
        <fullName evidence="2">Uncharacterized protein</fullName>
    </submittedName>
</protein>
<dbReference type="AlphaFoldDB" id="A0A5D3F8H2"/>
<feature type="compositionally biased region" description="Basic and acidic residues" evidence="1">
    <location>
        <begin position="120"/>
        <end position="133"/>
    </location>
</feature>
<dbReference type="SUPFAM" id="SSF48452">
    <property type="entry name" value="TPR-like"/>
    <property type="match status" value="1"/>
</dbReference>
<dbReference type="EMBL" id="VSRQ01000010">
    <property type="protein sequence ID" value="TYK43655.1"/>
    <property type="molecule type" value="Genomic_DNA"/>
</dbReference>
<reference evidence="2 3" key="1">
    <citation type="submission" date="2019-08" db="EMBL/GenBank/DDBJ databases">
        <title>Actinomadura sp. nov. CYP1-5 isolated from mountain soil.</title>
        <authorList>
            <person name="Songsumanus A."/>
            <person name="Kuncharoen N."/>
            <person name="Kudo T."/>
            <person name="Yuki M."/>
            <person name="Igarashi Y."/>
            <person name="Tanasupawat S."/>
        </authorList>
    </citation>
    <scope>NUCLEOTIDE SEQUENCE [LARGE SCALE GENOMIC DNA]</scope>
    <source>
        <strain evidence="2 3">CYP1-5</strain>
    </source>
</reference>
<evidence type="ECO:0000313" key="2">
    <source>
        <dbReference type="EMBL" id="TYK43655.1"/>
    </source>
</evidence>
<dbReference type="Gene3D" id="1.25.40.10">
    <property type="entry name" value="Tetratricopeptide repeat domain"/>
    <property type="match status" value="2"/>
</dbReference>
<feature type="compositionally biased region" description="Basic and acidic residues" evidence="1">
    <location>
        <begin position="142"/>
        <end position="154"/>
    </location>
</feature>
<dbReference type="RefSeq" id="WP_148767402.1">
    <property type="nucleotide sequence ID" value="NZ_VSRQ01000010.1"/>
</dbReference>
<sequence length="1212" mass="132856">MTTAVGLETRPEKLRAIADRLWDRFEEGHRLRPEETDALAESCFRLAVLPGTTPGRAVSLLARAHRVDPVNPKHPYHIGLIHLRHGRLDAALEWLTAAAESAPANHRIWAHMSIVHQDLHDRRRGGGERDPRSRKIAAAVRAGRDDHVFERSEPPDDPAAPPPAPGVSVASVLRPGRCRWSGMHDIDAGFDLRRPTSKRSRDLVADALERTARLAGPRTGGTAAFVILAVQWMVHGYPSATVRRLAGALPPEDGPARRLLDLVCELFEADEEALPGRLAACLAEERLPDLLIALIHQRRLWWPPLSLPDLGAYTAARWFAEEGSQDDPTPHLNAMRSAVRALAERPKALADVSVPGGPEATGAGAPDERLAVFERDADLVRRLRERTMSLAKELRGADVRDPDRHARARADKTLLADIAGRLEAVRGGQLQELQEFRIATVPLARSADFDARLERCEKSLQQPIGLKALIKKIGRRLHSAEKEFAKSAPVPPSTMPVPPSAEAAALGADLAVLEAGPDPATVPPTAAAQDAGPWPSAESVAEAVEAAERALADNADHALRTLDAYPPSLRRRSALVLLRSYLDGRLAETWHRMGHSVAARRHWQAMLTENPTSTPVLRNLAVAHTGAGDLPAAAQAWHRYLEALYMEALVAGTPACGAAERARVHRVLAGSFGTAALCGQPPAEDAPDERPRGVPAELTSPARAALAVAHLRLEELNRALSYRGAVLRLGVARSVLRPELDAAFDDRLELVATACAPLSERVRAPFEELCREAFRVAHEAACDPGGRTREVTDPAEEEAHASWARERMSWKERIARELTGAADWPVTESSGEVLASLRLIDGLRLDPRDEALRRAAVRLGHGDPVRHLALLNDLSGLAADFAVQKIFQAAERRLDSSTDFPDRYLRICLAWQRNGVSDRHLDLLDDPQPVYVPSVQPAMDRLDEAGVADSEVRGAILAAVSDMEHWVARFRGASGPAAMLGQLLRAVGEEDRARPILAEAHAVAFAGASMARARLAMECGDFADAAARLGGLAEKRDPEHPDRAAARRLMIETYERWVVSDGPLPSVAQILDDIRRWPGSVSEHAVQRLVVDVTINRHQRRPGDLDLEALATSLRRLLLEDARNSFARYQLDRLLFQQAVQVRMQMQKTFGPSRDALRDELSRICGECASHAAELLNEVQRSRPTDAYHVLANPARRAEIEKIFPKVRRYLP</sequence>
<comment type="caution">
    <text evidence="2">The sequence shown here is derived from an EMBL/GenBank/DDBJ whole genome shotgun (WGS) entry which is preliminary data.</text>
</comment>
<accession>A0A5D3F8H2</accession>
<evidence type="ECO:0000313" key="3">
    <source>
        <dbReference type="Proteomes" id="UP000323505"/>
    </source>
</evidence>
<proteinExistence type="predicted"/>
<feature type="region of interest" description="Disordered" evidence="1">
    <location>
        <begin position="120"/>
        <end position="168"/>
    </location>
</feature>
<dbReference type="InterPro" id="IPR011990">
    <property type="entry name" value="TPR-like_helical_dom_sf"/>
</dbReference>
<name>A0A5D3F8H2_9ACTN</name>
<dbReference type="Proteomes" id="UP000323505">
    <property type="component" value="Unassembled WGS sequence"/>
</dbReference>
<gene>
    <name evidence="2" type="ORF">FXF68_36490</name>
</gene>
<evidence type="ECO:0000256" key="1">
    <source>
        <dbReference type="SAM" id="MobiDB-lite"/>
    </source>
</evidence>
<keyword evidence="3" id="KW-1185">Reference proteome</keyword>
<organism evidence="2 3">
    <name type="scientific">Actinomadura decatromicini</name>
    <dbReference type="NCBI Taxonomy" id="2604572"/>
    <lineage>
        <taxon>Bacteria</taxon>
        <taxon>Bacillati</taxon>
        <taxon>Actinomycetota</taxon>
        <taxon>Actinomycetes</taxon>
        <taxon>Streptosporangiales</taxon>
        <taxon>Thermomonosporaceae</taxon>
        <taxon>Actinomadura</taxon>
    </lineage>
</organism>